<accession>A0ABQ9HGR4</accession>
<evidence type="ECO:0000256" key="3">
    <source>
        <dbReference type="ARBA" id="ARBA00014856"/>
    </source>
</evidence>
<dbReference type="CDD" id="cd07711">
    <property type="entry name" value="MBLAC1-like_MBL-fold"/>
    <property type="match status" value="1"/>
</dbReference>
<name>A0ABQ9HGR4_9NEOP</name>
<keyword evidence="9" id="KW-1185">Reference proteome</keyword>
<dbReference type="InterPro" id="IPR039344">
    <property type="entry name" value="MBLAC1"/>
</dbReference>
<evidence type="ECO:0000256" key="5">
    <source>
        <dbReference type="ARBA" id="ARBA00044690"/>
    </source>
</evidence>
<dbReference type="SMART" id="SM00849">
    <property type="entry name" value="Lactamase_B"/>
    <property type="match status" value="1"/>
</dbReference>
<comment type="subcellular location">
    <subcellularLocation>
        <location evidence="1">Cytoplasm</location>
        <location evidence="1">Cytosol</location>
    </subcellularLocation>
</comment>
<evidence type="ECO:0000259" key="7">
    <source>
        <dbReference type="SMART" id="SM00849"/>
    </source>
</evidence>
<comment type="subunit">
    <text evidence="2">Homodimer.</text>
</comment>
<evidence type="ECO:0000256" key="4">
    <source>
        <dbReference type="ARBA" id="ARBA00032988"/>
    </source>
</evidence>
<feature type="domain" description="Metallo-beta-lactamase" evidence="7">
    <location>
        <begin position="24"/>
        <end position="190"/>
    </location>
</feature>
<organism evidence="8 9">
    <name type="scientific">Dryococelus australis</name>
    <dbReference type="NCBI Taxonomy" id="614101"/>
    <lineage>
        <taxon>Eukaryota</taxon>
        <taxon>Metazoa</taxon>
        <taxon>Ecdysozoa</taxon>
        <taxon>Arthropoda</taxon>
        <taxon>Hexapoda</taxon>
        <taxon>Insecta</taxon>
        <taxon>Pterygota</taxon>
        <taxon>Neoptera</taxon>
        <taxon>Polyneoptera</taxon>
        <taxon>Phasmatodea</taxon>
        <taxon>Verophasmatodea</taxon>
        <taxon>Anareolatae</taxon>
        <taxon>Phasmatidae</taxon>
        <taxon>Eurycanthinae</taxon>
        <taxon>Dryococelus</taxon>
    </lineage>
</organism>
<sequence>MTGYKVYVLFDGYSTIQGNIQTANCTCSLITGPKNVIVDTMTPWDGARLLEALDHHNLKCEDVNYVVSTHGHADHVGNNNLFLNGMHVMGHSIFKHNTFYDHNFEEKPHYYIDNDNVSVFASPGHTLDHVSVRVKSEDMGVVIIAGDLFEKEDDVFDAEIWKAAGSEAPSLQVLHRKKVLLEAAYIIPGHGPMFKVTDEMRQTVNE</sequence>
<dbReference type="Proteomes" id="UP001159363">
    <property type="component" value="Chromosome 4"/>
</dbReference>
<dbReference type="SUPFAM" id="SSF56281">
    <property type="entry name" value="Metallo-hydrolase/oxidoreductase"/>
    <property type="match status" value="1"/>
</dbReference>
<evidence type="ECO:0000256" key="1">
    <source>
        <dbReference type="ARBA" id="ARBA00004514"/>
    </source>
</evidence>
<proteinExistence type="predicted"/>
<evidence type="ECO:0000256" key="2">
    <source>
        <dbReference type="ARBA" id="ARBA00011738"/>
    </source>
</evidence>
<dbReference type="PANTHER" id="PTHR23200">
    <property type="entry name" value="METALLO-BETA-LACTAMASE DOMAIN-CONTAINING PROTEIN 1"/>
    <property type="match status" value="1"/>
</dbReference>
<dbReference type="InterPro" id="IPR036866">
    <property type="entry name" value="RibonucZ/Hydroxyglut_hydro"/>
</dbReference>
<dbReference type="Gene3D" id="3.60.15.10">
    <property type="entry name" value="Ribonuclease Z/Hydroxyacylglutathione hydrolase-like"/>
    <property type="match status" value="1"/>
</dbReference>
<dbReference type="EMBL" id="JARBHB010000005">
    <property type="protein sequence ID" value="KAJ8883460.1"/>
    <property type="molecule type" value="Genomic_DNA"/>
</dbReference>
<evidence type="ECO:0000313" key="8">
    <source>
        <dbReference type="EMBL" id="KAJ8883460.1"/>
    </source>
</evidence>
<reference evidence="8 9" key="1">
    <citation type="submission" date="2023-02" db="EMBL/GenBank/DDBJ databases">
        <title>LHISI_Scaffold_Assembly.</title>
        <authorList>
            <person name="Stuart O.P."/>
            <person name="Cleave R."/>
            <person name="Magrath M.J.L."/>
            <person name="Mikheyev A.S."/>
        </authorList>
    </citation>
    <scope>NUCLEOTIDE SEQUENCE [LARGE SCALE GENOMIC DNA]</scope>
    <source>
        <strain evidence="8">Daus_M_001</strain>
        <tissue evidence="8">Leg muscle</tissue>
    </source>
</reference>
<dbReference type="PANTHER" id="PTHR23200:SF48">
    <property type="entry name" value="METALLO-BETA-LACTAMASE DOMAIN-CONTAINING PROTEIN 1"/>
    <property type="match status" value="1"/>
</dbReference>
<comment type="function">
    <text evidence="6">Endoribonuclease that catalyzes the hydrolysis of histone-coding pre-mRNA 3'-end. Involved in histone pre-mRNA processing during the S-phase of the cell cycle, which is required for entering/progressing through S-phase. Cleaves histone pre-mRNA at a major and a minor cleavage site after the 5'-ACCCA-3' and the 5'-ACCCACA-3' sequence, respectively, and located downstream of the stem-loop. May require the presence of the HDE element located at the histone pre-RNA 3'-end to avoid non-specific cleavage.</text>
</comment>
<gene>
    <name evidence="8" type="ORF">PR048_015304</name>
</gene>
<dbReference type="Pfam" id="PF00753">
    <property type="entry name" value="Lactamase_B"/>
    <property type="match status" value="1"/>
</dbReference>
<evidence type="ECO:0000256" key="6">
    <source>
        <dbReference type="ARBA" id="ARBA00045869"/>
    </source>
</evidence>
<dbReference type="InterPro" id="IPR001279">
    <property type="entry name" value="Metallo-B-lactamas"/>
</dbReference>
<comment type="catalytic activity">
    <reaction evidence="5">
        <text>a ribonucleotidyl-ribonucleotide-RNA + H2O = a 3'-end ribonucleotide-RNA + a 5'-end 5'-phospho-ribonucleoside-RNA + H(+)</text>
        <dbReference type="Rhea" id="RHEA:68096"/>
        <dbReference type="Rhea" id="RHEA-COMP:15179"/>
        <dbReference type="Rhea" id="RHEA-COMP:17355"/>
        <dbReference type="Rhea" id="RHEA-COMP:17428"/>
        <dbReference type="ChEBI" id="CHEBI:15377"/>
        <dbReference type="ChEBI" id="CHEBI:15378"/>
        <dbReference type="ChEBI" id="CHEBI:74896"/>
        <dbReference type="ChEBI" id="CHEBI:138282"/>
        <dbReference type="ChEBI" id="CHEBI:173118"/>
    </reaction>
    <physiologicalReaction direction="left-to-right" evidence="5">
        <dbReference type="Rhea" id="RHEA:68097"/>
    </physiologicalReaction>
</comment>
<protein>
    <recommendedName>
        <fullName evidence="3">Metallo-beta-lactamase domain-containing protein 1</fullName>
    </recommendedName>
    <alternativeName>
        <fullName evidence="4">Endoribonuclease MBLAC1</fullName>
    </alternativeName>
</protein>
<comment type="caution">
    <text evidence="8">The sequence shown here is derived from an EMBL/GenBank/DDBJ whole genome shotgun (WGS) entry which is preliminary data.</text>
</comment>
<evidence type="ECO:0000313" key="9">
    <source>
        <dbReference type="Proteomes" id="UP001159363"/>
    </source>
</evidence>